<dbReference type="RefSeq" id="WP_082913272.1">
    <property type="nucleotide sequence ID" value="NZ_FCOK02000005.1"/>
</dbReference>
<dbReference type="Gene3D" id="1.10.10.10">
    <property type="entry name" value="Winged helix-like DNA-binding domain superfamily/Winged helix DNA-binding domain"/>
    <property type="match status" value="1"/>
</dbReference>
<dbReference type="Gene3D" id="3.40.190.290">
    <property type="match status" value="1"/>
</dbReference>
<evidence type="ECO:0000259" key="5">
    <source>
        <dbReference type="PROSITE" id="PS50931"/>
    </source>
</evidence>
<dbReference type="SUPFAM" id="SSF46785">
    <property type="entry name" value="Winged helix' DNA-binding domain"/>
    <property type="match status" value="1"/>
</dbReference>
<dbReference type="FunFam" id="1.10.10.10:FF:000001">
    <property type="entry name" value="LysR family transcriptional regulator"/>
    <property type="match status" value="1"/>
</dbReference>
<dbReference type="EMBL" id="FCOK02000005">
    <property type="protein sequence ID" value="SAL19325.1"/>
    <property type="molecule type" value="Genomic_DNA"/>
</dbReference>
<evidence type="ECO:0000256" key="4">
    <source>
        <dbReference type="ARBA" id="ARBA00023163"/>
    </source>
</evidence>
<dbReference type="Pfam" id="PF00126">
    <property type="entry name" value="HTH_1"/>
    <property type="match status" value="1"/>
</dbReference>
<dbReference type="Proteomes" id="UP000054683">
    <property type="component" value="Unassembled WGS sequence"/>
</dbReference>
<dbReference type="PROSITE" id="PS50931">
    <property type="entry name" value="HTH_LYSR"/>
    <property type="match status" value="1"/>
</dbReference>
<name>A0A158FHU2_9BURK</name>
<feature type="domain" description="HTH lysR-type" evidence="5">
    <location>
        <begin position="1"/>
        <end position="59"/>
    </location>
</feature>
<proteinExistence type="inferred from homology"/>
<gene>
    <name evidence="6" type="ORF">AWB69_01184</name>
</gene>
<dbReference type="GO" id="GO:0003700">
    <property type="term" value="F:DNA-binding transcription factor activity"/>
    <property type="evidence" value="ECO:0007669"/>
    <property type="project" value="InterPro"/>
</dbReference>
<dbReference type="OrthoDB" id="9076738at2"/>
<dbReference type="GO" id="GO:0043565">
    <property type="term" value="F:sequence-specific DNA binding"/>
    <property type="evidence" value="ECO:0007669"/>
    <property type="project" value="TreeGrafter"/>
</dbReference>
<dbReference type="AlphaFoldDB" id="A0A158FHU2"/>
<evidence type="ECO:0000256" key="3">
    <source>
        <dbReference type="ARBA" id="ARBA00023125"/>
    </source>
</evidence>
<evidence type="ECO:0000256" key="1">
    <source>
        <dbReference type="ARBA" id="ARBA00009437"/>
    </source>
</evidence>
<dbReference type="FunFam" id="3.40.190.290:FF:000001">
    <property type="entry name" value="Transcriptional regulator, LysR family"/>
    <property type="match status" value="1"/>
</dbReference>
<dbReference type="InterPro" id="IPR000847">
    <property type="entry name" value="LysR_HTH_N"/>
</dbReference>
<dbReference type="SUPFAM" id="SSF53850">
    <property type="entry name" value="Periplasmic binding protein-like II"/>
    <property type="match status" value="1"/>
</dbReference>
<keyword evidence="4" id="KW-0804">Transcription</keyword>
<accession>A0A158FHU2</accession>
<organism evidence="6 7">
    <name type="scientific">Caballeronia udeis</name>
    <dbReference type="NCBI Taxonomy" id="1232866"/>
    <lineage>
        <taxon>Bacteria</taxon>
        <taxon>Pseudomonadati</taxon>
        <taxon>Pseudomonadota</taxon>
        <taxon>Betaproteobacteria</taxon>
        <taxon>Burkholderiales</taxon>
        <taxon>Burkholderiaceae</taxon>
        <taxon>Caballeronia</taxon>
    </lineage>
</organism>
<evidence type="ECO:0000256" key="2">
    <source>
        <dbReference type="ARBA" id="ARBA00023015"/>
    </source>
</evidence>
<evidence type="ECO:0000313" key="7">
    <source>
        <dbReference type="Proteomes" id="UP000054683"/>
    </source>
</evidence>
<comment type="similarity">
    <text evidence="1">Belongs to the LysR transcriptional regulatory family.</text>
</comment>
<keyword evidence="3" id="KW-0238">DNA-binding</keyword>
<dbReference type="Pfam" id="PF03466">
    <property type="entry name" value="LysR_substrate"/>
    <property type="match status" value="1"/>
</dbReference>
<dbReference type="PANTHER" id="PTHR30537:SF72">
    <property type="entry name" value="LYSR FAMILY TRANSCRIPTIONAL REGULATOR"/>
    <property type="match status" value="1"/>
</dbReference>
<dbReference type="PANTHER" id="PTHR30537">
    <property type="entry name" value="HTH-TYPE TRANSCRIPTIONAL REGULATOR"/>
    <property type="match status" value="1"/>
</dbReference>
<keyword evidence="2" id="KW-0805">Transcription regulation</keyword>
<sequence length="336" mass="37340">MDRLQAMQVFTKIVEMNSFSRAADALSLPHASTTTIIKNLEAHLRVRLLQRTTRRLNLTPEGAQYYERCVRILAEIDETEDSLSNSGKGPQGKLRIDMPGSIGRLIVMPRLLEFRERFPDIDLMVGFGDKPVDLVQDGVDCAIRVGELEDSSLVARRLGELQTLTAASPAYIGRHGEPTNLDDLRQHLAVQYFSNRTGRIKDMNFVVDQTTTAVKMQGALAVNDAEAYVMCGVKGAGIVQAPQFMLLPHLRSGELVEVLPQWKPRPMPIAAVYPHNRHLAPKVRVFVDWIALVFEKCPLMSSNMGVQGRCLIDETGYQADFHNGARALGASQQAYA</sequence>
<dbReference type="GO" id="GO:0006351">
    <property type="term" value="P:DNA-templated transcription"/>
    <property type="evidence" value="ECO:0007669"/>
    <property type="project" value="TreeGrafter"/>
</dbReference>
<reference evidence="6 7" key="1">
    <citation type="submission" date="2016-01" db="EMBL/GenBank/DDBJ databases">
        <authorList>
            <person name="Oliw E.H."/>
        </authorList>
    </citation>
    <scope>NUCLEOTIDE SEQUENCE [LARGE SCALE GENOMIC DNA]</scope>
    <source>
        <strain evidence="6">LMG 27134</strain>
    </source>
</reference>
<dbReference type="InterPro" id="IPR058163">
    <property type="entry name" value="LysR-type_TF_proteobact-type"/>
</dbReference>
<dbReference type="InterPro" id="IPR005119">
    <property type="entry name" value="LysR_subst-bd"/>
</dbReference>
<dbReference type="InterPro" id="IPR036388">
    <property type="entry name" value="WH-like_DNA-bd_sf"/>
</dbReference>
<dbReference type="CDD" id="cd08472">
    <property type="entry name" value="PBP2_CrgA_like_3"/>
    <property type="match status" value="1"/>
</dbReference>
<dbReference type="InterPro" id="IPR036390">
    <property type="entry name" value="WH_DNA-bd_sf"/>
</dbReference>
<protein>
    <submittedName>
        <fullName evidence="6">LysR family transcriptional regulator</fullName>
    </submittedName>
</protein>
<evidence type="ECO:0000313" key="6">
    <source>
        <dbReference type="EMBL" id="SAL19325.1"/>
    </source>
</evidence>